<gene>
    <name evidence="1" type="ORF">HMPREF9136_1094</name>
</gene>
<reference evidence="1 2" key="1">
    <citation type="submission" date="2011-04" db="EMBL/GenBank/DDBJ databases">
        <authorList>
            <person name="Muzny D."/>
            <person name="Qin X."/>
            <person name="Deng J."/>
            <person name="Jiang H."/>
            <person name="Liu Y."/>
            <person name="Qu J."/>
            <person name="Song X.-Z."/>
            <person name="Zhang L."/>
            <person name="Thornton R."/>
            <person name="Coyle M."/>
            <person name="Francisco L."/>
            <person name="Jackson L."/>
            <person name="Javaid M."/>
            <person name="Korchina V."/>
            <person name="Kovar C."/>
            <person name="Mata R."/>
            <person name="Mathew T."/>
            <person name="Ngo R."/>
            <person name="Nguyen L."/>
            <person name="Nguyen N."/>
            <person name="Okwuonu G."/>
            <person name="Ongeri F."/>
            <person name="Pham C."/>
            <person name="Simmons D."/>
            <person name="Wilczek-Boney K."/>
            <person name="Hale W."/>
            <person name="Jakkamsetti A."/>
            <person name="Pham P."/>
            <person name="Ruth R."/>
            <person name="San Lucas F."/>
            <person name="Warren J."/>
            <person name="Zhang J."/>
            <person name="Zhao Z."/>
            <person name="Zhou C."/>
            <person name="Zhu D."/>
            <person name="Lee S."/>
            <person name="Bess C."/>
            <person name="Blankenburg K."/>
            <person name="Forbes L."/>
            <person name="Fu Q."/>
            <person name="Gubbala S."/>
            <person name="Hirani K."/>
            <person name="Jayaseelan J.C."/>
            <person name="Lara F."/>
            <person name="Munidasa M."/>
            <person name="Palculict T."/>
            <person name="Patil S."/>
            <person name="Pu L.-L."/>
            <person name="Saada N."/>
            <person name="Tang L."/>
            <person name="Weissenberger G."/>
            <person name="Zhu Y."/>
            <person name="Hemphill L."/>
            <person name="Shang Y."/>
            <person name="Youmans B."/>
            <person name="Ayvaz T."/>
            <person name="Ross M."/>
            <person name="Santibanez J."/>
            <person name="Aqrawi P."/>
            <person name="Gross S."/>
            <person name="Joshi V."/>
            <person name="Fowler G."/>
            <person name="Nazareth L."/>
            <person name="Reid J."/>
            <person name="Worley K."/>
            <person name="Petrosino J."/>
            <person name="Highlander S."/>
            <person name="Gibbs R."/>
        </authorList>
    </citation>
    <scope>NUCLEOTIDE SEQUENCE [LARGE SCALE GENOMIC DNA]</scope>
    <source>
        <strain evidence="1 2">DSM 3688</strain>
    </source>
</reference>
<dbReference type="Proteomes" id="UP000007820">
    <property type="component" value="Unassembled WGS sequence"/>
</dbReference>
<evidence type="ECO:0000313" key="1">
    <source>
        <dbReference type="EMBL" id="EGQ15729.1"/>
    </source>
</evidence>
<proteinExistence type="predicted"/>
<dbReference type="AlphaFoldDB" id="F9D2D5"/>
<protein>
    <submittedName>
        <fullName evidence="1">Uncharacterized protein</fullName>
    </submittedName>
</protein>
<name>F9D2D5_PREDD</name>
<sequence>MRESSKLFGTTKQFDNKFARKVVFSCAADNKFTGKVGFSCAAHTPLWYREQCC</sequence>
<evidence type="ECO:0000313" key="2">
    <source>
        <dbReference type="Proteomes" id="UP000007820"/>
    </source>
</evidence>
<comment type="caution">
    <text evidence="1">The sequence shown here is derived from an EMBL/GenBank/DDBJ whole genome shotgun (WGS) entry which is preliminary data.</text>
</comment>
<dbReference type="EMBL" id="AFPW01000013">
    <property type="protein sequence ID" value="EGQ15729.1"/>
    <property type="molecule type" value="Genomic_DNA"/>
</dbReference>
<organism evidence="1 2">
    <name type="scientific">Prevotella dentalis (strain ATCC 49559 / DSM 3688 / JCM 13448 / NCTC 12043 / ES 2772)</name>
    <name type="common">Mitsuokella dentalis</name>
    <dbReference type="NCBI Taxonomy" id="908937"/>
    <lineage>
        <taxon>Bacteria</taxon>
        <taxon>Pseudomonadati</taxon>
        <taxon>Bacteroidota</taxon>
        <taxon>Bacteroidia</taxon>
        <taxon>Bacteroidales</taxon>
        <taxon>Prevotellaceae</taxon>
        <taxon>Prevotella</taxon>
    </lineage>
</organism>
<accession>F9D2D5</accession>